<proteinExistence type="predicted"/>
<dbReference type="AlphaFoldDB" id="A0A915JYI2"/>
<feature type="compositionally biased region" description="Polar residues" evidence="1">
    <location>
        <begin position="1"/>
        <end position="17"/>
    </location>
</feature>
<protein>
    <submittedName>
        <fullName evidence="3">Uncharacterized protein</fullName>
    </submittedName>
</protein>
<feature type="region of interest" description="Disordered" evidence="1">
    <location>
        <begin position="1"/>
        <end position="44"/>
    </location>
</feature>
<feature type="region of interest" description="Disordered" evidence="1">
    <location>
        <begin position="126"/>
        <end position="180"/>
    </location>
</feature>
<reference evidence="3" key="1">
    <citation type="submission" date="2022-11" db="UniProtKB">
        <authorList>
            <consortium name="WormBaseParasite"/>
        </authorList>
    </citation>
    <scope>IDENTIFICATION</scope>
</reference>
<evidence type="ECO:0000313" key="2">
    <source>
        <dbReference type="Proteomes" id="UP000887565"/>
    </source>
</evidence>
<sequence length="180" mass="19972">MTHNGKVNPTISTQGFFNSRRPLPLGQAQTRPAKHTSPKPKSHDFPVLPQKFGLYMKITDIDFIVQVKSPSSDPLRFAILGHLEKCLNLVLLTPKSNISVISMYRGSFGLPKALAQFNGVCSRRTTRNGNWNPTTGTHGWPDARRDVKGGHSQRTPPTQRSFNEIRQISERPQGMASGLA</sequence>
<evidence type="ECO:0000256" key="1">
    <source>
        <dbReference type="SAM" id="MobiDB-lite"/>
    </source>
</evidence>
<evidence type="ECO:0000313" key="3">
    <source>
        <dbReference type="WBParaSite" id="nRc.2.0.1.t31412-RA"/>
    </source>
</evidence>
<feature type="compositionally biased region" description="Polar residues" evidence="1">
    <location>
        <begin position="127"/>
        <end position="137"/>
    </location>
</feature>
<name>A0A915JYI2_ROMCU</name>
<feature type="compositionally biased region" description="Polar residues" evidence="1">
    <location>
        <begin position="152"/>
        <end position="166"/>
    </location>
</feature>
<accession>A0A915JYI2</accession>
<dbReference type="WBParaSite" id="nRc.2.0.1.t31412-RA">
    <property type="protein sequence ID" value="nRc.2.0.1.t31412-RA"/>
    <property type="gene ID" value="nRc.2.0.1.g31412"/>
</dbReference>
<organism evidence="2 3">
    <name type="scientific">Romanomermis culicivorax</name>
    <name type="common">Nematode worm</name>
    <dbReference type="NCBI Taxonomy" id="13658"/>
    <lineage>
        <taxon>Eukaryota</taxon>
        <taxon>Metazoa</taxon>
        <taxon>Ecdysozoa</taxon>
        <taxon>Nematoda</taxon>
        <taxon>Enoplea</taxon>
        <taxon>Dorylaimia</taxon>
        <taxon>Mermithida</taxon>
        <taxon>Mermithoidea</taxon>
        <taxon>Mermithidae</taxon>
        <taxon>Romanomermis</taxon>
    </lineage>
</organism>
<keyword evidence="2" id="KW-1185">Reference proteome</keyword>
<dbReference type="Proteomes" id="UP000887565">
    <property type="component" value="Unplaced"/>
</dbReference>